<dbReference type="CDD" id="cd00093">
    <property type="entry name" value="HTH_XRE"/>
    <property type="match status" value="1"/>
</dbReference>
<name>O21995_9CAUD</name>
<protein>
    <submittedName>
        <fullName evidence="2">Orf75 protein</fullName>
    </submittedName>
</protein>
<dbReference type="OrthoDB" id="24514at10239"/>
<reference evidence="2" key="1">
    <citation type="journal article" date="1996" name="Virology">
        <title>Site-specific spontaneous deletions in three genome regions of a temperate Streptococcus thermophilus phage.</title>
        <authorList>
            <person name="Bruttin A."/>
            <person name="Brussow H."/>
        </authorList>
    </citation>
    <scope>NUCLEOTIDE SEQUENCE</scope>
</reference>
<reference evidence="2" key="4">
    <citation type="submission" date="1997-03" db="EMBL/GenBank/DDBJ databases">
        <authorList>
            <person name="Desiere F."/>
        </authorList>
    </citation>
    <scope>NUCLEOTIDE SEQUENCE</scope>
</reference>
<organism evidence="2">
    <name type="scientific">Moineauvirus Sfi21</name>
    <dbReference type="NCBI Taxonomy" id="64186"/>
    <lineage>
        <taxon>Viruses</taxon>
        <taxon>Duplodnaviria</taxon>
        <taxon>Heunggongvirae</taxon>
        <taxon>Uroviricota</taxon>
        <taxon>Caudoviricetes</taxon>
        <taxon>Aliceevansviridae</taxon>
        <taxon>Moineauvirus</taxon>
    </lineage>
</organism>
<dbReference type="SUPFAM" id="SSF47413">
    <property type="entry name" value="lambda repressor-like DNA-binding domains"/>
    <property type="match status" value="1"/>
</dbReference>
<dbReference type="Pfam" id="PF01381">
    <property type="entry name" value="HTH_3"/>
    <property type="match status" value="1"/>
</dbReference>
<dbReference type="SMART" id="SM00530">
    <property type="entry name" value="HTH_XRE"/>
    <property type="match status" value="1"/>
</dbReference>
<reference evidence="2" key="2">
    <citation type="submission" date="1996-02" db="EMBL/GenBank/DDBJ databases">
        <authorList>
            <person name="Bruessow H."/>
        </authorList>
    </citation>
    <scope>NUCLEOTIDE SEQUENCE</scope>
</reference>
<evidence type="ECO:0000259" key="1">
    <source>
        <dbReference type="PROSITE" id="PS50943"/>
    </source>
</evidence>
<dbReference type="RefSeq" id="NP_049994.1">
    <property type="nucleotide sequence ID" value="NC_000872.1"/>
</dbReference>
<evidence type="ECO:0000313" key="2">
    <source>
        <dbReference type="EMBL" id="CAA64936.1"/>
    </source>
</evidence>
<dbReference type="KEGG" id="vg:1262131"/>
<dbReference type="PROSITE" id="PS50943">
    <property type="entry name" value="HTH_CROC1"/>
    <property type="match status" value="1"/>
</dbReference>
<gene>
    <name evidence="2" type="primary">orf75</name>
</gene>
<dbReference type="GO" id="GO:0003677">
    <property type="term" value="F:DNA binding"/>
    <property type="evidence" value="ECO:0007669"/>
    <property type="project" value="InterPro"/>
</dbReference>
<sequence length="75" mass="8553">MKVDLLRVKAERVAKGYTQAKMAELMGLARNQYNKRENGKISFTADELITLADLLGYGRDEIGIFFKQTVPEMQQ</sequence>
<dbReference type="InterPro" id="IPR010982">
    <property type="entry name" value="Lambda_DNA-bd_dom_sf"/>
</dbReference>
<reference evidence="2" key="3">
    <citation type="journal article" date="1997" name="Virology">
        <title>Characterization of the lysogeny DNA module from the temperate Streptococcus thermophilus bacteriophage phi Sfi21.</title>
        <authorList>
            <person name="Bruttin A."/>
            <person name="Desiere F."/>
            <person name="Lucchini S."/>
            <person name="Foley S."/>
            <person name="Brussow H."/>
        </authorList>
    </citation>
    <scope>NUCLEOTIDE SEQUENCE</scope>
</reference>
<dbReference type="Gene3D" id="1.10.260.40">
    <property type="entry name" value="lambda repressor-like DNA-binding domains"/>
    <property type="match status" value="1"/>
</dbReference>
<dbReference type="EMBL" id="X95646">
    <property type="protein sequence ID" value="CAA64936.1"/>
    <property type="molecule type" value="Genomic_DNA"/>
</dbReference>
<dbReference type="InterPro" id="IPR001387">
    <property type="entry name" value="Cro/C1-type_HTH"/>
</dbReference>
<proteinExistence type="predicted"/>
<feature type="domain" description="HTH cro/C1-type" evidence="1">
    <location>
        <begin position="8"/>
        <end position="62"/>
    </location>
</feature>
<accession>O21995</accession>